<keyword evidence="4 9" id="KW-0479">Metal-binding</keyword>
<proteinExistence type="inferred from homology"/>
<evidence type="ECO:0000256" key="9">
    <source>
        <dbReference type="PIRSR" id="PIRSR601765-1"/>
    </source>
</evidence>
<evidence type="ECO:0000256" key="2">
    <source>
        <dbReference type="ARBA" id="ARBA00012925"/>
    </source>
</evidence>
<evidence type="ECO:0000256" key="8">
    <source>
        <dbReference type="ARBA" id="ARBA00048348"/>
    </source>
</evidence>
<dbReference type="OrthoDB" id="10248475at2759"/>
<comment type="function">
    <text evidence="10">Reversible hydration of carbon dioxide.</text>
</comment>
<dbReference type="InterPro" id="IPR015892">
    <property type="entry name" value="Carbonic_anhydrase_CS"/>
</dbReference>
<dbReference type="PROSITE" id="PS00704">
    <property type="entry name" value="PROK_CO2_ANHYDRASE_1"/>
    <property type="match status" value="1"/>
</dbReference>
<evidence type="ECO:0000256" key="3">
    <source>
        <dbReference type="ARBA" id="ARBA00014628"/>
    </source>
</evidence>
<dbReference type="EC" id="4.2.1.1" evidence="2 10"/>
<dbReference type="Gene3D" id="3.40.1050.10">
    <property type="entry name" value="Carbonic anhydrase"/>
    <property type="match status" value="1"/>
</dbReference>
<reference evidence="12 13" key="1">
    <citation type="submission" date="2017-06" db="EMBL/GenBank/DDBJ databases">
        <title>Ant-infecting Ophiocordyceps genomes reveal a high diversity of potential behavioral manipulation genes and a possible major role for enterotoxins.</title>
        <authorList>
            <person name="De Bekker C."/>
            <person name="Evans H.C."/>
            <person name="Brachmann A."/>
            <person name="Hughes D.P."/>
        </authorList>
    </citation>
    <scope>NUCLEOTIDE SEQUENCE [LARGE SCALE GENOMIC DNA]</scope>
    <source>
        <strain evidence="12 13">Map16</strain>
    </source>
</reference>
<organism evidence="12 13">
    <name type="scientific">Ophiocordyceps camponoti-rufipedis</name>
    <dbReference type="NCBI Taxonomy" id="2004952"/>
    <lineage>
        <taxon>Eukaryota</taxon>
        <taxon>Fungi</taxon>
        <taxon>Dikarya</taxon>
        <taxon>Ascomycota</taxon>
        <taxon>Pezizomycotina</taxon>
        <taxon>Sordariomycetes</taxon>
        <taxon>Hypocreomycetidae</taxon>
        <taxon>Hypocreales</taxon>
        <taxon>Ophiocordycipitaceae</taxon>
        <taxon>Ophiocordyceps</taxon>
    </lineage>
</organism>
<comment type="caution">
    <text evidence="12">The sequence shown here is derived from an EMBL/GenBank/DDBJ whole genome shotgun (WGS) entry which is preliminary data.</text>
</comment>
<evidence type="ECO:0000256" key="5">
    <source>
        <dbReference type="ARBA" id="ARBA00022833"/>
    </source>
</evidence>
<evidence type="ECO:0000313" key="13">
    <source>
        <dbReference type="Proteomes" id="UP000226431"/>
    </source>
</evidence>
<evidence type="ECO:0000256" key="11">
    <source>
        <dbReference type="SAM" id="MobiDB-lite"/>
    </source>
</evidence>
<evidence type="ECO:0000256" key="10">
    <source>
        <dbReference type="RuleBase" id="RU003956"/>
    </source>
</evidence>
<name>A0A2C5XYU2_9HYPO</name>
<feature type="binding site" evidence="9">
    <location>
        <position position="154"/>
    </location>
    <ligand>
        <name>Zn(2+)</name>
        <dbReference type="ChEBI" id="CHEBI:29105"/>
    </ligand>
</feature>
<feature type="binding site" evidence="9">
    <location>
        <position position="98"/>
    </location>
    <ligand>
        <name>Zn(2+)</name>
        <dbReference type="ChEBI" id="CHEBI:29105"/>
    </ligand>
</feature>
<keyword evidence="13" id="KW-1185">Reference proteome</keyword>
<dbReference type="AlphaFoldDB" id="A0A2C5XYU2"/>
<keyword evidence="5 9" id="KW-0862">Zinc</keyword>
<dbReference type="GO" id="GO:0005737">
    <property type="term" value="C:cytoplasm"/>
    <property type="evidence" value="ECO:0007669"/>
    <property type="project" value="TreeGrafter"/>
</dbReference>
<evidence type="ECO:0000256" key="7">
    <source>
        <dbReference type="ARBA" id="ARBA00031969"/>
    </source>
</evidence>
<dbReference type="GO" id="GO:0034599">
    <property type="term" value="P:cellular response to oxidative stress"/>
    <property type="evidence" value="ECO:0007669"/>
    <property type="project" value="TreeGrafter"/>
</dbReference>
<accession>A0A2C5XYU2</accession>
<dbReference type="EMBL" id="NJES01000557">
    <property type="protein sequence ID" value="PHH71038.1"/>
    <property type="molecule type" value="Genomic_DNA"/>
</dbReference>
<feature type="region of interest" description="Disordered" evidence="11">
    <location>
        <begin position="30"/>
        <end position="49"/>
    </location>
</feature>
<evidence type="ECO:0000256" key="6">
    <source>
        <dbReference type="ARBA" id="ARBA00023239"/>
    </source>
</evidence>
<dbReference type="InterPro" id="IPR036874">
    <property type="entry name" value="Carbonic_anhydrase_sf"/>
</dbReference>
<dbReference type="GO" id="GO:0004089">
    <property type="term" value="F:carbonate dehydratase activity"/>
    <property type="evidence" value="ECO:0007669"/>
    <property type="project" value="UniProtKB-UniRule"/>
</dbReference>
<comment type="cofactor">
    <cofactor evidence="9">
        <name>Zn(2+)</name>
        <dbReference type="ChEBI" id="CHEBI:29105"/>
    </cofactor>
    <text evidence="9">Binds 1 zinc ion per subunit.</text>
</comment>
<comment type="catalytic activity">
    <reaction evidence="8 10">
        <text>hydrogencarbonate + H(+) = CO2 + H2O</text>
        <dbReference type="Rhea" id="RHEA:10748"/>
        <dbReference type="ChEBI" id="CHEBI:15377"/>
        <dbReference type="ChEBI" id="CHEBI:15378"/>
        <dbReference type="ChEBI" id="CHEBI:16526"/>
        <dbReference type="ChEBI" id="CHEBI:17544"/>
        <dbReference type="EC" id="4.2.1.1"/>
    </reaction>
</comment>
<gene>
    <name evidence="12" type="ORF">CDD80_5563</name>
</gene>
<dbReference type="STRING" id="2004952.A0A2C5XYU2"/>
<dbReference type="CDD" id="cd00883">
    <property type="entry name" value="beta_CA_cladeA"/>
    <property type="match status" value="1"/>
</dbReference>
<dbReference type="GO" id="GO:0015976">
    <property type="term" value="P:carbon utilization"/>
    <property type="evidence" value="ECO:0007669"/>
    <property type="project" value="InterPro"/>
</dbReference>
<dbReference type="Pfam" id="PF00484">
    <property type="entry name" value="Pro_CA"/>
    <property type="match status" value="1"/>
</dbReference>
<dbReference type="SMART" id="SM00947">
    <property type="entry name" value="Pro_CA"/>
    <property type="match status" value="1"/>
</dbReference>
<keyword evidence="6 10" id="KW-0456">Lyase</keyword>
<dbReference type="GO" id="GO:0008270">
    <property type="term" value="F:zinc ion binding"/>
    <property type="evidence" value="ECO:0007669"/>
    <property type="project" value="UniProtKB-UniRule"/>
</dbReference>
<dbReference type="FunFam" id="3.40.1050.10:FF:000001">
    <property type="entry name" value="Carbonic anhydrase"/>
    <property type="match status" value="1"/>
</dbReference>
<dbReference type="InterPro" id="IPR001765">
    <property type="entry name" value="Carbonic_anhydrase"/>
</dbReference>
<protein>
    <recommendedName>
        <fullName evidence="3 10">Carbonic anhydrase</fullName>
        <ecNumber evidence="2 10">4.2.1.1</ecNumber>
    </recommendedName>
    <alternativeName>
        <fullName evidence="7 10">Carbonate dehydratase</fullName>
    </alternativeName>
</protein>
<feature type="binding site" evidence="9">
    <location>
        <position position="157"/>
    </location>
    <ligand>
        <name>Zn(2+)</name>
        <dbReference type="ChEBI" id="CHEBI:29105"/>
    </ligand>
</feature>
<feature type="binding site" evidence="9">
    <location>
        <position position="100"/>
    </location>
    <ligand>
        <name>Zn(2+)</name>
        <dbReference type="ChEBI" id="CHEBI:29105"/>
    </ligand>
</feature>
<dbReference type="SUPFAM" id="SSF53056">
    <property type="entry name" value="beta-carbonic anhydrase, cab"/>
    <property type="match status" value="1"/>
</dbReference>
<dbReference type="GO" id="GO:0071244">
    <property type="term" value="P:cellular response to carbon dioxide"/>
    <property type="evidence" value="ECO:0007669"/>
    <property type="project" value="TreeGrafter"/>
</dbReference>
<dbReference type="Proteomes" id="UP000226431">
    <property type="component" value="Unassembled WGS sequence"/>
</dbReference>
<dbReference type="PANTHER" id="PTHR11002">
    <property type="entry name" value="CARBONIC ANHYDRASE"/>
    <property type="match status" value="1"/>
</dbReference>
<evidence type="ECO:0000256" key="4">
    <source>
        <dbReference type="ARBA" id="ARBA00022723"/>
    </source>
</evidence>
<dbReference type="PANTHER" id="PTHR11002:SF51">
    <property type="entry name" value="CARBONIC ANHYDRASE"/>
    <property type="match status" value="1"/>
</dbReference>
<evidence type="ECO:0000256" key="1">
    <source>
        <dbReference type="ARBA" id="ARBA00006217"/>
    </source>
</evidence>
<comment type="similarity">
    <text evidence="1 10">Belongs to the beta-class carbonic anhydrase family.</text>
</comment>
<evidence type="ECO:0000313" key="12">
    <source>
        <dbReference type="EMBL" id="PHH71038.1"/>
    </source>
</evidence>
<sequence length="267" mass="29651">MVSALVRVGLLPSGSCSGLSSPRPLLSVLGPPTRSYSERRSGPMAPSEAQEARAALDKSHCRLFENNRAWAEDQQRRDPGFFARLSEGQSPEFLWIGCSDSRIPAELITGLEPGEAFIHRNIANLVCNTDLNVMSVINYAVRHLAVKQIIVCGHYGCGGVQAAMTARDMGILNPWLRNIRDVYRLHEAELDGIADNDARYQRLVELNVEEQCRNVVKTAAVQQSYAANRFPVVRGYVFGFRDGLLKDLEIDFEAMLANVQKIYNLTA</sequence>